<dbReference type="PANTHER" id="PTHR12486">
    <property type="entry name" value="APRATAXIN-RELATED"/>
    <property type="match status" value="1"/>
</dbReference>
<feature type="region of interest" description="Disordered" evidence="1">
    <location>
        <begin position="257"/>
        <end position="310"/>
    </location>
</feature>
<dbReference type="Pfam" id="PF16278">
    <property type="entry name" value="zf-C2HE"/>
    <property type="match status" value="1"/>
</dbReference>
<dbReference type="Pfam" id="PF11969">
    <property type="entry name" value="DcpS_C"/>
    <property type="match status" value="1"/>
</dbReference>
<dbReference type="GO" id="GO:0033699">
    <property type="term" value="F:DNA 5'-adenosine monophosphate hydrolase activity"/>
    <property type="evidence" value="ECO:0007669"/>
    <property type="project" value="TreeGrafter"/>
</dbReference>
<dbReference type="PANTHER" id="PTHR12486:SF4">
    <property type="entry name" value="APRATAXIN"/>
    <property type="match status" value="1"/>
</dbReference>
<evidence type="ECO:0000256" key="1">
    <source>
        <dbReference type="SAM" id="MobiDB-lite"/>
    </source>
</evidence>
<feature type="domain" description="Aprataxin C2HE/C2H2/C2HC zinc finger" evidence="2">
    <location>
        <begin position="176"/>
        <end position="236"/>
    </location>
</feature>
<dbReference type="GO" id="GO:0003697">
    <property type="term" value="F:single-stranded DNA binding"/>
    <property type="evidence" value="ECO:0007669"/>
    <property type="project" value="TreeGrafter"/>
</dbReference>
<dbReference type="GO" id="GO:1990165">
    <property type="term" value="F:single-strand break-containing DNA binding"/>
    <property type="evidence" value="ECO:0007669"/>
    <property type="project" value="TreeGrafter"/>
</dbReference>
<evidence type="ECO:0000313" key="4">
    <source>
        <dbReference type="Proteomes" id="UP000239563"/>
    </source>
</evidence>
<dbReference type="InterPro" id="IPR036265">
    <property type="entry name" value="HIT-like_sf"/>
</dbReference>
<gene>
    <name evidence="3" type="ORF">SRS1_13716</name>
</gene>
<dbReference type="GO" id="GO:0005634">
    <property type="term" value="C:nucleus"/>
    <property type="evidence" value="ECO:0007669"/>
    <property type="project" value="TreeGrafter"/>
</dbReference>
<proteinExistence type="predicted"/>
<feature type="compositionally biased region" description="Acidic residues" evidence="1">
    <location>
        <begin position="299"/>
        <end position="310"/>
    </location>
</feature>
<reference evidence="3 4" key="1">
    <citation type="submission" date="2017-02" db="EMBL/GenBank/DDBJ databases">
        <authorList>
            <person name="Peterson S.W."/>
        </authorList>
    </citation>
    <scope>NUCLEOTIDE SEQUENCE [LARGE SCALE GENOMIC DNA]</scope>
    <source>
        <strain evidence="3 4">SRS1_H2-8</strain>
    </source>
</reference>
<name>A0A2N8UDQ8_9BASI</name>
<feature type="compositionally biased region" description="Low complexity" evidence="1">
    <location>
        <begin position="263"/>
        <end position="276"/>
    </location>
</feature>
<dbReference type="Proteomes" id="UP000239563">
    <property type="component" value="Chromosome VI"/>
</dbReference>
<dbReference type="SUPFAM" id="SSF54197">
    <property type="entry name" value="HIT-like"/>
    <property type="match status" value="2"/>
</dbReference>
<feature type="compositionally biased region" description="Basic and acidic residues" evidence="1">
    <location>
        <begin position="283"/>
        <end position="296"/>
    </location>
</feature>
<dbReference type="GO" id="GO:0000012">
    <property type="term" value="P:single strand break repair"/>
    <property type="evidence" value="ECO:0007669"/>
    <property type="project" value="TreeGrafter"/>
</dbReference>
<protein>
    <recommendedName>
        <fullName evidence="2">Aprataxin C2HE/C2H2/C2HC zinc finger domain-containing protein</fullName>
    </recommendedName>
</protein>
<dbReference type="EMBL" id="LT795059">
    <property type="protein sequence ID" value="SJX62889.1"/>
    <property type="molecule type" value="Genomic_DNA"/>
</dbReference>
<dbReference type="GO" id="GO:0003725">
    <property type="term" value="F:double-stranded RNA binding"/>
    <property type="evidence" value="ECO:0007669"/>
    <property type="project" value="TreeGrafter"/>
</dbReference>
<dbReference type="Gene3D" id="3.30.428.10">
    <property type="entry name" value="HIT-like"/>
    <property type="match status" value="1"/>
</dbReference>
<evidence type="ECO:0000259" key="2">
    <source>
        <dbReference type="Pfam" id="PF16278"/>
    </source>
</evidence>
<evidence type="ECO:0000313" key="3">
    <source>
        <dbReference type="EMBL" id="SJX62889.1"/>
    </source>
</evidence>
<dbReference type="GO" id="GO:0030983">
    <property type="term" value="F:mismatched DNA binding"/>
    <property type="evidence" value="ECO:0007669"/>
    <property type="project" value="TreeGrafter"/>
</dbReference>
<sequence length="310" mass="34284">MAPQWNQALVRIASAKDPAALPSDDKVLFYDEHTITIYDKFAKAQYHFLVLPRIPFKASSSKPQRGIPSLSASNGKLNFGATSSNTVPASHMRSISTTLASPYASEVLRAVRKASDDVIQHIRNDMLEKYGVTWDVERVFHAVPSMEHLHLHVVSMDLVSDRLKHKKHFLSFHPSVGFALRLDDVDQWFEQGTKSLPKSEQAYEQLLKGPLVSHHTGRAFRFFPELKAHLESHWRESILADRARSAGEGVASAGVKRVASHEAAQTSGTSAAASATPRPLQSRKLDTSKVDSKDALASDSEDDEPSLPTR</sequence>
<organism evidence="3 4">
    <name type="scientific">Sporisorium reilianum f. sp. reilianum</name>
    <dbReference type="NCBI Taxonomy" id="72559"/>
    <lineage>
        <taxon>Eukaryota</taxon>
        <taxon>Fungi</taxon>
        <taxon>Dikarya</taxon>
        <taxon>Basidiomycota</taxon>
        <taxon>Ustilaginomycotina</taxon>
        <taxon>Ustilaginomycetes</taxon>
        <taxon>Ustilaginales</taxon>
        <taxon>Ustilaginaceae</taxon>
        <taxon>Sporisorium</taxon>
    </lineage>
</organism>
<dbReference type="AlphaFoldDB" id="A0A2N8UDQ8"/>
<dbReference type="InterPro" id="IPR032566">
    <property type="entry name" value="Znf-C2HE"/>
</dbReference>
<accession>A0A2N8UDQ8</accession>